<dbReference type="Pfam" id="PF00005">
    <property type="entry name" value="ABC_tran"/>
    <property type="match status" value="1"/>
</dbReference>
<dbReference type="InterPro" id="IPR039421">
    <property type="entry name" value="Type_1_exporter"/>
</dbReference>
<dbReference type="Proteomes" id="UP001597493">
    <property type="component" value="Unassembled WGS sequence"/>
</dbReference>
<evidence type="ECO:0000313" key="10">
    <source>
        <dbReference type="EMBL" id="MFD2662976.1"/>
    </source>
</evidence>
<sequence>MLKLFRYLSPYRWQVVFVLVFVFLQTLSDLYLPTLMSDIVDEGVLKQNTPYIWRVGAFMLLVAAGGGLCSVAASYLSAKSAAGFGRIVRSKVFSHVEHFSLHQFDRIGTSSLITRTTNDITQLQQVLIMMMRMMVMAPLMCIGGIIMAVSQDAKLSLVFIVVLPLLAFVIYAVMRKGIPLFKAMQKKIDKLNLVLREGLMGIRVIRSFDRTRHETERFEEANADLTDTAVRVNKLMAVMFPLMMLVMNLSIVAIVAIGAVRIGNNDLQVGSLMAFIQYAMQIMFSLMMGSMMFVMLPRASASAARIQEVLDMEGGTENHVREVRGTDGKPAAGNGTAAWPKTEGGKRGYVTFERVSFRYPGAEEAALSDISFEAGPGEVTAIIGGTGSGKSTLVSLIPRFYDVNEGRVLVDGIDVRDMEPERLRAKIGFVPQKAMLFTGTVADNIRYGKEDATDEEIRRAAEIAQAADFIAKMEQGYGSLIAQGGNNVSGGQKQRLSIARALVRKPEIYVFDDSFSALDFKTDAKLRAALKTETTEATVLIVAQRVSTVMDADRIIVLDEGRIAGIGKHAELMQTSEVYREIVFSQLSEEESA</sequence>
<feature type="transmembrane region" description="Helical" evidence="7">
    <location>
        <begin position="155"/>
        <end position="174"/>
    </location>
</feature>
<dbReference type="Pfam" id="PF00664">
    <property type="entry name" value="ABC_membrane"/>
    <property type="match status" value="1"/>
</dbReference>
<keyword evidence="3" id="KW-0547">Nucleotide-binding</keyword>
<proteinExistence type="predicted"/>
<dbReference type="InterPro" id="IPR017871">
    <property type="entry name" value="ABC_transporter-like_CS"/>
</dbReference>
<evidence type="ECO:0000256" key="2">
    <source>
        <dbReference type="ARBA" id="ARBA00022692"/>
    </source>
</evidence>
<keyword evidence="11" id="KW-1185">Reference proteome</keyword>
<dbReference type="PANTHER" id="PTHR43394">
    <property type="entry name" value="ATP-DEPENDENT PERMEASE MDL1, MITOCHONDRIAL"/>
    <property type="match status" value="1"/>
</dbReference>
<dbReference type="SUPFAM" id="SSF90123">
    <property type="entry name" value="ABC transporter transmembrane region"/>
    <property type="match status" value="1"/>
</dbReference>
<dbReference type="InterPro" id="IPR003439">
    <property type="entry name" value="ABC_transporter-like_ATP-bd"/>
</dbReference>
<reference evidence="11" key="1">
    <citation type="journal article" date="2019" name="Int. J. Syst. Evol. Microbiol.">
        <title>The Global Catalogue of Microorganisms (GCM) 10K type strain sequencing project: providing services to taxonomists for standard genome sequencing and annotation.</title>
        <authorList>
            <consortium name="The Broad Institute Genomics Platform"/>
            <consortium name="The Broad Institute Genome Sequencing Center for Infectious Disease"/>
            <person name="Wu L."/>
            <person name="Ma J."/>
        </authorList>
    </citation>
    <scope>NUCLEOTIDE SEQUENCE [LARGE SCALE GENOMIC DNA]</scope>
    <source>
        <strain evidence="11">TISTR 1827</strain>
    </source>
</reference>
<feature type="transmembrane region" description="Helical" evidence="7">
    <location>
        <begin position="275"/>
        <end position="296"/>
    </location>
</feature>
<dbReference type="InterPro" id="IPR027417">
    <property type="entry name" value="P-loop_NTPase"/>
</dbReference>
<keyword evidence="5 7" id="KW-1133">Transmembrane helix</keyword>
<dbReference type="PROSITE" id="PS00211">
    <property type="entry name" value="ABC_TRANSPORTER_1"/>
    <property type="match status" value="1"/>
</dbReference>
<dbReference type="Gene3D" id="1.20.1560.10">
    <property type="entry name" value="ABC transporter type 1, transmembrane domain"/>
    <property type="match status" value="1"/>
</dbReference>
<dbReference type="RefSeq" id="WP_379278151.1">
    <property type="nucleotide sequence ID" value="NZ_JBHUGT010000017.1"/>
</dbReference>
<keyword evidence="2 7" id="KW-0812">Transmembrane</keyword>
<dbReference type="GO" id="GO:0005524">
    <property type="term" value="F:ATP binding"/>
    <property type="evidence" value="ECO:0007669"/>
    <property type="project" value="UniProtKB-KW"/>
</dbReference>
<organism evidence="10 11">
    <name type="scientific">Paenibacillus thailandensis</name>
    <dbReference type="NCBI Taxonomy" id="393250"/>
    <lineage>
        <taxon>Bacteria</taxon>
        <taxon>Bacillati</taxon>
        <taxon>Bacillota</taxon>
        <taxon>Bacilli</taxon>
        <taxon>Bacillales</taxon>
        <taxon>Paenibacillaceae</taxon>
        <taxon>Paenibacillus</taxon>
    </lineage>
</organism>
<comment type="subcellular location">
    <subcellularLocation>
        <location evidence="1">Cell membrane</location>
        <topology evidence="1">Multi-pass membrane protein</topology>
    </subcellularLocation>
</comment>
<gene>
    <name evidence="10" type="ORF">ACFSW5_22220</name>
</gene>
<dbReference type="InterPro" id="IPR003593">
    <property type="entry name" value="AAA+_ATPase"/>
</dbReference>
<evidence type="ECO:0000313" key="11">
    <source>
        <dbReference type="Proteomes" id="UP001597493"/>
    </source>
</evidence>
<evidence type="ECO:0000256" key="6">
    <source>
        <dbReference type="ARBA" id="ARBA00023136"/>
    </source>
</evidence>
<feature type="transmembrane region" description="Helical" evidence="7">
    <location>
        <begin position="12"/>
        <end position="31"/>
    </location>
</feature>
<name>A0ABW5R2D1_9BACL</name>
<keyword evidence="4 10" id="KW-0067">ATP-binding</keyword>
<dbReference type="EMBL" id="JBHUMY010000037">
    <property type="protein sequence ID" value="MFD2662976.1"/>
    <property type="molecule type" value="Genomic_DNA"/>
</dbReference>
<dbReference type="InterPro" id="IPR011527">
    <property type="entry name" value="ABC1_TM_dom"/>
</dbReference>
<dbReference type="PANTHER" id="PTHR43394:SF1">
    <property type="entry name" value="ATP-BINDING CASSETTE SUB-FAMILY B MEMBER 10, MITOCHONDRIAL"/>
    <property type="match status" value="1"/>
</dbReference>
<evidence type="ECO:0000256" key="7">
    <source>
        <dbReference type="SAM" id="Phobius"/>
    </source>
</evidence>
<evidence type="ECO:0000259" key="9">
    <source>
        <dbReference type="PROSITE" id="PS50929"/>
    </source>
</evidence>
<dbReference type="Gene3D" id="3.40.50.300">
    <property type="entry name" value="P-loop containing nucleotide triphosphate hydrolases"/>
    <property type="match status" value="1"/>
</dbReference>
<protein>
    <submittedName>
        <fullName evidence="10">ABC transporter ATP-binding protein</fullName>
    </submittedName>
</protein>
<dbReference type="CDD" id="cd18548">
    <property type="entry name" value="ABC_6TM_Tm287_like"/>
    <property type="match status" value="1"/>
</dbReference>
<evidence type="ECO:0000256" key="5">
    <source>
        <dbReference type="ARBA" id="ARBA00022989"/>
    </source>
</evidence>
<comment type="caution">
    <text evidence="10">The sequence shown here is derived from an EMBL/GenBank/DDBJ whole genome shotgun (WGS) entry which is preliminary data.</text>
</comment>
<dbReference type="PROSITE" id="PS50929">
    <property type="entry name" value="ABC_TM1F"/>
    <property type="match status" value="1"/>
</dbReference>
<evidence type="ECO:0000256" key="1">
    <source>
        <dbReference type="ARBA" id="ARBA00004651"/>
    </source>
</evidence>
<feature type="transmembrane region" description="Helical" evidence="7">
    <location>
        <begin position="240"/>
        <end position="263"/>
    </location>
</feature>
<keyword evidence="6 7" id="KW-0472">Membrane</keyword>
<evidence type="ECO:0000256" key="4">
    <source>
        <dbReference type="ARBA" id="ARBA00022840"/>
    </source>
</evidence>
<feature type="transmembrane region" description="Helical" evidence="7">
    <location>
        <begin position="126"/>
        <end position="149"/>
    </location>
</feature>
<accession>A0ABW5R2D1</accession>
<evidence type="ECO:0000256" key="3">
    <source>
        <dbReference type="ARBA" id="ARBA00022741"/>
    </source>
</evidence>
<dbReference type="SUPFAM" id="SSF52540">
    <property type="entry name" value="P-loop containing nucleoside triphosphate hydrolases"/>
    <property type="match status" value="1"/>
</dbReference>
<dbReference type="SMART" id="SM00382">
    <property type="entry name" value="AAA"/>
    <property type="match status" value="1"/>
</dbReference>
<dbReference type="PROSITE" id="PS50893">
    <property type="entry name" value="ABC_TRANSPORTER_2"/>
    <property type="match status" value="1"/>
</dbReference>
<feature type="domain" description="ABC transporter" evidence="8">
    <location>
        <begin position="350"/>
        <end position="585"/>
    </location>
</feature>
<evidence type="ECO:0000259" key="8">
    <source>
        <dbReference type="PROSITE" id="PS50893"/>
    </source>
</evidence>
<feature type="domain" description="ABC transmembrane type-1" evidence="9">
    <location>
        <begin position="16"/>
        <end position="298"/>
    </location>
</feature>
<feature type="transmembrane region" description="Helical" evidence="7">
    <location>
        <begin position="51"/>
        <end position="76"/>
    </location>
</feature>
<dbReference type="InterPro" id="IPR036640">
    <property type="entry name" value="ABC1_TM_sf"/>
</dbReference>